<evidence type="ECO:0000313" key="16">
    <source>
        <dbReference type="EMBL" id="MBE6421184.1"/>
    </source>
</evidence>
<evidence type="ECO:0000256" key="4">
    <source>
        <dbReference type="ARBA" id="ARBA00022630"/>
    </source>
</evidence>
<evidence type="ECO:0000256" key="8">
    <source>
        <dbReference type="ARBA" id="ARBA00022884"/>
    </source>
</evidence>
<evidence type="ECO:0000256" key="12">
    <source>
        <dbReference type="PIRNR" id="PIRNR006621"/>
    </source>
</evidence>
<dbReference type="Proteomes" id="UP000725649">
    <property type="component" value="Unassembled WGS sequence"/>
</dbReference>
<feature type="binding site" evidence="14">
    <location>
        <begin position="229"/>
        <end position="230"/>
    </location>
    <ligand>
        <name>FMN</name>
        <dbReference type="ChEBI" id="CHEBI:58210"/>
    </ligand>
</feature>
<dbReference type="InterPro" id="IPR035587">
    <property type="entry name" value="DUS-like_FMN-bd"/>
</dbReference>
<evidence type="ECO:0000256" key="7">
    <source>
        <dbReference type="ARBA" id="ARBA00022857"/>
    </source>
</evidence>
<feature type="domain" description="DUS-like FMN-binding" evidence="15">
    <location>
        <begin position="19"/>
        <end position="311"/>
    </location>
</feature>
<evidence type="ECO:0000256" key="10">
    <source>
        <dbReference type="ARBA" id="ARBA00048205"/>
    </source>
</evidence>
<dbReference type="PIRSF" id="PIRSF006621">
    <property type="entry name" value="Dus"/>
    <property type="match status" value="1"/>
</dbReference>
<evidence type="ECO:0000259" key="15">
    <source>
        <dbReference type="Pfam" id="PF01207"/>
    </source>
</evidence>
<dbReference type="PANTHER" id="PTHR45846:SF1">
    <property type="entry name" value="TRNA-DIHYDROURIDINE(47) SYNTHASE [NAD(P)(+)]-LIKE"/>
    <property type="match status" value="1"/>
</dbReference>
<protein>
    <recommendedName>
        <fullName evidence="12">tRNA-dihydrouridine synthase</fullName>
        <ecNumber evidence="12">1.3.1.-</ecNumber>
    </recommendedName>
</protein>
<comment type="similarity">
    <text evidence="12">Belongs to the dus family.</text>
</comment>
<feature type="binding site" evidence="14">
    <location>
        <begin position="22"/>
        <end position="24"/>
    </location>
    <ligand>
        <name>FMN</name>
        <dbReference type="ChEBI" id="CHEBI:58210"/>
    </ligand>
</feature>
<proteinExistence type="inferred from homology"/>
<dbReference type="PANTHER" id="PTHR45846">
    <property type="entry name" value="TRNA-DIHYDROURIDINE(47) SYNTHASE [NAD(P)(+)]-LIKE"/>
    <property type="match status" value="1"/>
</dbReference>
<evidence type="ECO:0000256" key="13">
    <source>
        <dbReference type="PIRSR" id="PIRSR006621-1"/>
    </source>
</evidence>
<dbReference type="EMBL" id="SUVG01000003">
    <property type="protein sequence ID" value="MBE6421184.1"/>
    <property type="molecule type" value="Genomic_DNA"/>
</dbReference>
<keyword evidence="7" id="KW-0521">NADP</keyword>
<dbReference type="CDD" id="cd02801">
    <property type="entry name" value="DUS_like_FMN"/>
    <property type="match status" value="1"/>
</dbReference>
<keyword evidence="3" id="KW-0820">tRNA-binding</keyword>
<evidence type="ECO:0000256" key="9">
    <source>
        <dbReference type="ARBA" id="ARBA00023002"/>
    </source>
</evidence>
<dbReference type="GO" id="GO:0050660">
    <property type="term" value="F:flavin adenine dinucleotide binding"/>
    <property type="evidence" value="ECO:0007669"/>
    <property type="project" value="InterPro"/>
</dbReference>
<dbReference type="InterPro" id="IPR001269">
    <property type="entry name" value="DUS_fam"/>
</dbReference>
<accession>A0A928DQD5</accession>
<evidence type="ECO:0000256" key="14">
    <source>
        <dbReference type="PIRSR" id="PIRSR006621-2"/>
    </source>
</evidence>
<evidence type="ECO:0000256" key="3">
    <source>
        <dbReference type="ARBA" id="ARBA00022555"/>
    </source>
</evidence>
<name>A0A928DQD5_9BACT</name>
<dbReference type="EC" id="1.3.1.-" evidence="12"/>
<feature type="binding site" evidence="14">
    <location>
        <begin position="206"/>
        <end position="208"/>
    </location>
    <ligand>
        <name>FMN</name>
        <dbReference type="ChEBI" id="CHEBI:58210"/>
    </ligand>
</feature>
<dbReference type="NCBIfam" id="TIGR00737">
    <property type="entry name" value="nifR3_yhdG"/>
    <property type="match status" value="1"/>
</dbReference>
<dbReference type="Gene3D" id="1.10.1200.80">
    <property type="entry name" value="Putative flavin oxidoreducatase, domain 2"/>
    <property type="match status" value="1"/>
</dbReference>
<comment type="catalytic activity">
    <reaction evidence="11">
        <text>a 5,6-dihydrouridine in tRNA + NAD(+) = a uridine in tRNA + NADH + H(+)</text>
        <dbReference type="Rhea" id="RHEA:54452"/>
        <dbReference type="Rhea" id="RHEA-COMP:13339"/>
        <dbReference type="Rhea" id="RHEA-COMP:13887"/>
        <dbReference type="ChEBI" id="CHEBI:15378"/>
        <dbReference type="ChEBI" id="CHEBI:57540"/>
        <dbReference type="ChEBI" id="CHEBI:57945"/>
        <dbReference type="ChEBI" id="CHEBI:65315"/>
        <dbReference type="ChEBI" id="CHEBI:74443"/>
    </reaction>
</comment>
<evidence type="ECO:0000256" key="11">
    <source>
        <dbReference type="ARBA" id="ARBA00048802"/>
    </source>
</evidence>
<dbReference type="InterPro" id="IPR024036">
    <property type="entry name" value="tRNA-dHydroUridine_Synthase_C"/>
</dbReference>
<dbReference type="GO" id="GO:0000049">
    <property type="term" value="F:tRNA binding"/>
    <property type="evidence" value="ECO:0007669"/>
    <property type="project" value="UniProtKB-KW"/>
</dbReference>
<dbReference type="AlphaFoldDB" id="A0A928DQD5"/>
<keyword evidence="4 12" id="KW-0285">Flavoprotein</keyword>
<dbReference type="InterPro" id="IPR004652">
    <property type="entry name" value="DusB-like"/>
</dbReference>
<dbReference type="InterPro" id="IPR018517">
    <property type="entry name" value="tRNA_hU_synthase_CS"/>
</dbReference>
<feature type="binding site" evidence="14">
    <location>
        <position position="76"/>
    </location>
    <ligand>
        <name>FMN</name>
        <dbReference type="ChEBI" id="CHEBI:58210"/>
    </ligand>
</feature>
<evidence type="ECO:0000313" key="17">
    <source>
        <dbReference type="Proteomes" id="UP000725649"/>
    </source>
</evidence>
<comment type="catalytic activity">
    <reaction evidence="10">
        <text>a 5,6-dihydrouridine in tRNA + NADP(+) = a uridine in tRNA + NADPH + H(+)</text>
        <dbReference type="Rhea" id="RHEA:23624"/>
        <dbReference type="Rhea" id="RHEA-COMP:13339"/>
        <dbReference type="Rhea" id="RHEA-COMP:13887"/>
        <dbReference type="ChEBI" id="CHEBI:15378"/>
        <dbReference type="ChEBI" id="CHEBI:57783"/>
        <dbReference type="ChEBI" id="CHEBI:58349"/>
        <dbReference type="ChEBI" id="CHEBI:65315"/>
        <dbReference type="ChEBI" id="CHEBI:74443"/>
    </reaction>
</comment>
<dbReference type="SUPFAM" id="SSF51395">
    <property type="entry name" value="FMN-linked oxidoreductases"/>
    <property type="match status" value="1"/>
</dbReference>
<feature type="active site" description="Proton donor" evidence="13">
    <location>
        <position position="106"/>
    </location>
</feature>
<dbReference type="Pfam" id="PF01207">
    <property type="entry name" value="Dus"/>
    <property type="match status" value="1"/>
</dbReference>
<keyword evidence="9 12" id="KW-0560">Oxidoreductase</keyword>
<feature type="binding site" evidence="14">
    <location>
        <position position="145"/>
    </location>
    <ligand>
        <name>FMN</name>
        <dbReference type="ChEBI" id="CHEBI:58210"/>
    </ligand>
</feature>
<keyword evidence="8" id="KW-0694">RNA-binding</keyword>
<keyword evidence="14" id="KW-0547">Nucleotide-binding</keyword>
<evidence type="ECO:0000256" key="2">
    <source>
        <dbReference type="ARBA" id="ARBA00002790"/>
    </source>
</evidence>
<organism evidence="16 17">
    <name type="scientific">Candidatus Avelusimicrobium gallicola</name>
    <dbReference type="NCBI Taxonomy" id="2562704"/>
    <lineage>
        <taxon>Bacteria</taxon>
        <taxon>Pseudomonadati</taxon>
        <taxon>Elusimicrobiota</taxon>
        <taxon>Elusimicrobia</taxon>
        <taxon>Elusimicrobiales</taxon>
        <taxon>Elusimicrobiaceae</taxon>
        <taxon>Candidatus Avelusimicrobium</taxon>
    </lineage>
</organism>
<sequence length="324" mass="34207">MTILSPLQIGQVKLTNNLILAPMAGITDSPFRVLCLQGGAGLVCAEMVSAHALHYGNEKSGRMLQVNPKEHPVSMQIFGSDEQTIAEAAKNAEAAGADIVDLNAGCPVKKINKAGAGCVLMKDEAKLARLLSAAVKSVKIPVTLKTRIALNHKELLAVRLAKLAEDCGAAAVTLHARAAADVHSGQPNVAAVAEACAAVKIPVIGNGGIKDASLVKEFLQAGCSGVMIGRGAVGNPFIFQDITDELAGKKPASQDPKKRLEIYLSLVKENASFYGERIGVNRSRKTAGYWIKDFPNASEVRGKFVRLDSLSEIETLFAETLATL</sequence>
<comment type="caution">
    <text evidence="16">The sequence shown here is derived from an EMBL/GenBank/DDBJ whole genome shotgun (WGS) entry which is preliminary data.</text>
</comment>
<dbReference type="PROSITE" id="PS01136">
    <property type="entry name" value="UPF0034"/>
    <property type="match status" value="1"/>
</dbReference>
<keyword evidence="6 12" id="KW-0819">tRNA processing</keyword>
<keyword evidence="5 12" id="KW-0288">FMN</keyword>
<evidence type="ECO:0000256" key="5">
    <source>
        <dbReference type="ARBA" id="ARBA00022643"/>
    </source>
</evidence>
<comment type="function">
    <text evidence="2 12">Catalyzes the synthesis of 5,6-dihydrouridine (D), a modified base found in the D-loop of most tRNAs, via the reduction of the C5-C6 double bond in target uridines.</text>
</comment>
<evidence type="ECO:0000256" key="6">
    <source>
        <dbReference type="ARBA" id="ARBA00022694"/>
    </source>
</evidence>
<evidence type="ECO:0000256" key="1">
    <source>
        <dbReference type="ARBA" id="ARBA00001917"/>
    </source>
</evidence>
<reference evidence="16" key="1">
    <citation type="submission" date="2019-04" db="EMBL/GenBank/DDBJ databases">
        <title>Evolution of Biomass-Degrading Anaerobic Consortia Revealed by Metagenomics.</title>
        <authorList>
            <person name="Peng X."/>
        </authorList>
    </citation>
    <scope>NUCLEOTIDE SEQUENCE</scope>
    <source>
        <strain evidence="16">SIG66</strain>
    </source>
</reference>
<comment type="cofactor">
    <cofactor evidence="1 12 14">
        <name>FMN</name>
        <dbReference type="ChEBI" id="CHEBI:58210"/>
    </cofactor>
</comment>
<gene>
    <name evidence="16" type="primary">dusB</name>
    <name evidence="16" type="ORF">E7027_03510</name>
</gene>
<dbReference type="GO" id="GO:0017150">
    <property type="term" value="F:tRNA dihydrouridine synthase activity"/>
    <property type="evidence" value="ECO:0007669"/>
    <property type="project" value="InterPro"/>
</dbReference>
<dbReference type="Gene3D" id="3.20.20.70">
    <property type="entry name" value="Aldolase class I"/>
    <property type="match status" value="1"/>
</dbReference>
<dbReference type="InterPro" id="IPR013785">
    <property type="entry name" value="Aldolase_TIM"/>
</dbReference>
<feature type="binding site" evidence="14">
    <location>
        <position position="175"/>
    </location>
    <ligand>
        <name>FMN</name>
        <dbReference type="ChEBI" id="CHEBI:58210"/>
    </ligand>
</feature>